<dbReference type="Proteomes" id="UP000784294">
    <property type="component" value="Unassembled WGS sequence"/>
</dbReference>
<feature type="domain" description="IFT121-like TPR repeats" evidence="2">
    <location>
        <begin position="102"/>
        <end position="152"/>
    </location>
</feature>
<evidence type="ECO:0000313" key="3">
    <source>
        <dbReference type="EMBL" id="VEL34902.1"/>
    </source>
</evidence>
<dbReference type="OrthoDB" id="10260567at2759"/>
<dbReference type="EMBL" id="CAAALY010248647">
    <property type="protein sequence ID" value="VEL34902.1"/>
    <property type="molecule type" value="Genomic_DNA"/>
</dbReference>
<evidence type="ECO:0000313" key="4">
    <source>
        <dbReference type="Proteomes" id="UP000784294"/>
    </source>
</evidence>
<keyword evidence="4" id="KW-1185">Reference proteome</keyword>
<evidence type="ECO:0000259" key="2">
    <source>
        <dbReference type="Pfam" id="PF25768"/>
    </source>
</evidence>
<protein>
    <recommendedName>
        <fullName evidence="2">IFT121-like TPR repeats domain-containing protein</fullName>
    </recommendedName>
</protein>
<organism evidence="3 4">
    <name type="scientific">Protopolystoma xenopodis</name>
    <dbReference type="NCBI Taxonomy" id="117903"/>
    <lineage>
        <taxon>Eukaryota</taxon>
        <taxon>Metazoa</taxon>
        <taxon>Spiralia</taxon>
        <taxon>Lophotrochozoa</taxon>
        <taxon>Platyhelminthes</taxon>
        <taxon>Monogenea</taxon>
        <taxon>Polyopisthocotylea</taxon>
        <taxon>Polystomatidea</taxon>
        <taxon>Polystomatidae</taxon>
        <taxon>Protopolystoma</taxon>
    </lineage>
</organism>
<dbReference type="Pfam" id="PF25768">
    <property type="entry name" value="TPR_IFT121"/>
    <property type="match status" value="1"/>
</dbReference>
<gene>
    <name evidence="3" type="ORF">PXEA_LOCUS28342</name>
</gene>
<name>A0A448XEJ2_9PLAT</name>
<dbReference type="AlphaFoldDB" id="A0A448XEJ2"/>
<accession>A0A448XEJ2</accession>
<proteinExistence type="predicted"/>
<sequence length="154" mass="16931">MYQAKSALAGLLLEEQRVSATKVPSSNPNVGYQHSFLSNHGFSERRSRAESCLSGDQASDPVSDAKLTAKPPRGSDLPSLTTSSAGSGFPVIADWQTGRLIDQPWHGAEACHFLLLTQRHLYAGRYHEALQTALLLRNYTDVFDQIRIYSIIGK</sequence>
<feature type="region of interest" description="Disordered" evidence="1">
    <location>
        <begin position="48"/>
        <end position="82"/>
    </location>
</feature>
<dbReference type="InterPro" id="IPR057979">
    <property type="entry name" value="TPR_IFT121"/>
</dbReference>
<evidence type="ECO:0000256" key="1">
    <source>
        <dbReference type="SAM" id="MobiDB-lite"/>
    </source>
</evidence>
<comment type="caution">
    <text evidence="3">The sequence shown here is derived from an EMBL/GenBank/DDBJ whole genome shotgun (WGS) entry which is preliminary data.</text>
</comment>
<reference evidence="3" key="1">
    <citation type="submission" date="2018-11" db="EMBL/GenBank/DDBJ databases">
        <authorList>
            <consortium name="Pathogen Informatics"/>
        </authorList>
    </citation>
    <scope>NUCLEOTIDE SEQUENCE</scope>
</reference>